<dbReference type="Gene3D" id="1.50.40.10">
    <property type="entry name" value="Mitochondrial carrier domain"/>
    <property type="match status" value="2"/>
</dbReference>
<keyword evidence="6" id="KW-1133">Transmembrane helix</keyword>
<organism evidence="11 12">
    <name type="scientific">Cryptococcus deuterogattii (strain R265)</name>
    <name type="common">Cryptococcus gattii VGII (strain R265)</name>
    <dbReference type="NCBI Taxonomy" id="294750"/>
    <lineage>
        <taxon>Eukaryota</taxon>
        <taxon>Fungi</taxon>
        <taxon>Dikarya</taxon>
        <taxon>Basidiomycota</taxon>
        <taxon>Agaricomycotina</taxon>
        <taxon>Tremellomycetes</taxon>
        <taxon>Tremellales</taxon>
        <taxon>Cryptococcaceae</taxon>
        <taxon>Cryptococcus</taxon>
        <taxon>Cryptococcus gattii species complex</taxon>
    </lineage>
</organism>
<gene>
    <name evidence="11" type="ORF">CNBG_4969</name>
</gene>
<dbReference type="GO" id="GO:0000064">
    <property type="term" value="F:L-ornithine transmembrane transporter activity"/>
    <property type="evidence" value="ECO:0007669"/>
    <property type="project" value="TreeGrafter"/>
</dbReference>
<dbReference type="VEuPathDB" id="FungiDB:CNBG_4969"/>
<comment type="similarity">
    <text evidence="2 10">Belongs to the mitochondrial carrier (TC 2.A.29) family.</text>
</comment>
<dbReference type="KEGG" id="cdeu:CNBG_4969"/>
<sequence>MSEITPISEYSRPPRKRNDVAIELLSGSFGGASQVLTGQPLDTLKTRAQTAPKGQFKNTWDIFKVTVRNEGFLALYKGMMSPLLGVAAVNSLLFTAYGTARRIVSPYPDLSIPQVATAGAMAGAANAVLASPVEMFKIKMQGQYGGKDDKRLGRVVGDMWKEYGFRNGIMRGYWVTVIREIPAYAGFYAGYEYSKRWFAKHYAPNNLPVWTLLTSGAVGGVSYWLACYPLDVVKSRVQMARLPPSKGRWLSGGYVAREINAIVMEGGVSSLFRGIGPSLVRAVPAAGATFAAYEVAREYIINHNLL</sequence>
<dbReference type="InterPro" id="IPR023395">
    <property type="entry name" value="MCP_dom_sf"/>
</dbReference>
<dbReference type="OMA" id="VEMFKIR"/>
<reference evidence="11 12" key="2">
    <citation type="journal article" date="2018" name="Proc. Natl. Acad. Sci.">
        <title>RNAi is a critical determinant of centromere evolution in closely related fungi.</title>
        <authorList>
            <person name="Yadav V."/>
            <person name="Sun S."/>
            <person name="Billmyre R.B."/>
            <person name="Thimmappa B.C."/>
            <person name="Shea T."/>
            <person name="Lintner R."/>
            <person name="Bakkeren G."/>
            <person name="Cuomo C.A."/>
            <person name="Heitman J."/>
            <person name="Sanyal K."/>
        </authorList>
    </citation>
    <scope>NUCLEOTIDE SEQUENCE [LARGE SCALE GENOMIC DNA]</scope>
    <source>
        <strain evidence="11 12">R265</strain>
    </source>
</reference>
<dbReference type="AlphaFoldDB" id="A0A095DEB6"/>
<evidence type="ECO:0000256" key="7">
    <source>
        <dbReference type="ARBA" id="ARBA00023128"/>
    </source>
</evidence>
<evidence type="ECO:0000256" key="3">
    <source>
        <dbReference type="ARBA" id="ARBA00022448"/>
    </source>
</evidence>
<keyword evidence="7" id="KW-0496">Mitochondrion</keyword>
<dbReference type="PROSITE" id="PS50920">
    <property type="entry name" value="SOLCAR"/>
    <property type="match status" value="3"/>
</dbReference>
<feature type="repeat" description="Solcar" evidence="9">
    <location>
        <begin position="210"/>
        <end position="299"/>
    </location>
</feature>
<dbReference type="PANTHER" id="PTHR45624:SF45">
    <property type="entry name" value="MITOCHONDRIAL CARRIER"/>
    <property type="match status" value="1"/>
</dbReference>
<evidence type="ECO:0000256" key="4">
    <source>
        <dbReference type="ARBA" id="ARBA00022692"/>
    </source>
</evidence>
<dbReference type="EMBL" id="CP025771">
    <property type="protein sequence ID" value="KGB79131.1"/>
    <property type="molecule type" value="Genomic_DNA"/>
</dbReference>
<dbReference type="PANTHER" id="PTHR45624">
    <property type="entry name" value="MITOCHONDRIAL BASIC AMINO ACIDS TRANSPORTER-RELATED"/>
    <property type="match status" value="1"/>
</dbReference>
<evidence type="ECO:0000256" key="2">
    <source>
        <dbReference type="ARBA" id="ARBA00006375"/>
    </source>
</evidence>
<name>A0A095DEB6_CRYD2</name>
<evidence type="ECO:0000256" key="1">
    <source>
        <dbReference type="ARBA" id="ARBA00004225"/>
    </source>
</evidence>
<proteinExistence type="inferred from homology"/>
<dbReference type="InterPro" id="IPR002067">
    <property type="entry name" value="MCP"/>
</dbReference>
<evidence type="ECO:0000256" key="10">
    <source>
        <dbReference type="RuleBase" id="RU000488"/>
    </source>
</evidence>
<evidence type="ECO:0000256" key="5">
    <source>
        <dbReference type="ARBA" id="ARBA00022737"/>
    </source>
</evidence>
<evidence type="ECO:0000256" key="6">
    <source>
        <dbReference type="ARBA" id="ARBA00022989"/>
    </source>
</evidence>
<accession>A0A095DEB6</accession>
<protein>
    <submittedName>
        <fullName evidence="11">Solute carrier family 25 (Mitochondrial carnitine/acylcarnitine transporter) member 20/29</fullName>
    </submittedName>
</protein>
<feature type="repeat" description="Solcar" evidence="9">
    <location>
        <begin position="110"/>
        <end position="197"/>
    </location>
</feature>
<evidence type="ECO:0000256" key="9">
    <source>
        <dbReference type="PROSITE-ProRule" id="PRU00282"/>
    </source>
</evidence>
<dbReference type="OrthoDB" id="14252at2759"/>
<dbReference type="Pfam" id="PF00153">
    <property type="entry name" value="Mito_carr"/>
    <property type="match status" value="3"/>
</dbReference>
<keyword evidence="12" id="KW-1185">Reference proteome</keyword>
<dbReference type="GO" id="GO:0031966">
    <property type="term" value="C:mitochondrial membrane"/>
    <property type="evidence" value="ECO:0007669"/>
    <property type="project" value="UniProtKB-SubCell"/>
</dbReference>
<dbReference type="PRINTS" id="PR00926">
    <property type="entry name" value="MITOCARRIER"/>
</dbReference>
<feature type="repeat" description="Solcar" evidence="9">
    <location>
        <begin position="18"/>
        <end position="103"/>
    </location>
</feature>
<dbReference type="InterPro" id="IPR050567">
    <property type="entry name" value="Mitochondrial_Carrier"/>
</dbReference>
<dbReference type="InterPro" id="IPR018108">
    <property type="entry name" value="MCP_transmembrane"/>
</dbReference>
<keyword evidence="5" id="KW-0677">Repeat</keyword>
<evidence type="ECO:0000256" key="8">
    <source>
        <dbReference type="ARBA" id="ARBA00023136"/>
    </source>
</evidence>
<dbReference type="GeneID" id="88181144"/>
<keyword evidence="4 9" id="KW-0812">Transmembrane</keyword>
<dbReference type="Proteomes" id="UP000029445">
    <property type="component" value="Chromosome 13"/>
</dbReference>
<evidence type="ECO:0000313" key="12">
    <source>
        <dbReference type="Proteomes" id="UP000029445"/>
    </source>
</evidence>
<dbReference type="RefSeq" id="XP_062884824.1">
    <property type="nucleotide sequence ID" value="XM_063028869.1"/>
</dbReference>
<evidence type="ECO:0000313" key="11">
    <source>
        <dbReference type="EMBL" id="KGB79131.1"/>
    </source>
</evidence>
<keyword evidence="3 10" id="KW-0813">Transport</keyword>
<keyword evidence="8 9" id="KW-0472">Membrane</keyword>
<comment type="subcellular location">
    <subcellularLocation>
        <location evidence="1">Mitochondrion membrane</location>
        <topology evidence="1">Multi-pass membrane protein</topology>
    </subcellularLocation>
</comment>
<dbReference type="HOGENOM" id="CLU_015166_16_0_1"/>
<dbReference type="GO" id="GO:1990575">
    <property type="term" value="P:mitochondrial L-ornithine transmembrane transport"/>
    <property type="evidence" value="ECO:0007669"/>
    <property type="project" value="TreeGrafter"/>
</dbReference>
<reference evidence="11 12" key="1">
    <citation type="journal article" date="2011" name="MBio">
        <title>Genome variation in Cryptococcus gattii, an emerging pathogen of immunocompetent hosts.</title>
        <authorList>
            <person name="D'Souza C.A."/>
            <person name="Kronstad J.W."/>
            <person name="Taylor G."/>
            <person name="Warren R."/>
            <person name="Yuen M."/>
            <person name="Hu G."/>
            <person name="Jung W.H."/>
            <person name="Sham A."/>
            <person name="Kidd S.E."/>
            <person name="Tangen K."/>
            <person name="Lee N."/>
            <person name="Zeilmaker T."/>
            <person name="Sawkins J."/>
            <person name="McVicker G."/>
            <person name="Shah S."/>
            <person name="Gnerre S."/>
            <person name="Griggs A."/>
            <person name="Zeng Q."/>
            <person name="Bartlett K."/>
            <person name="Li W."/>
            <person name="Wang X."/>
            <person name="Heitman J."/>
            <person name="Stajich J.E."/>
            <person name="Fraser J.A."/>
            <person name="Meyer W."/>
            <person name="Carter D."/>
            <person name="Schein J."/>
            <person name="Krzywinski M."/>
            <person name="Kwon-Chung K.J."/>
            <person name="Varma A."/>
            <person name="Wang J."/>
            <person name="Brunham R."/>
            <person name="Fyfe M."/>
            <person name="Ouellette B.F."/>
            <person name="Siddiqui A."/>
            <person name="Marra M."/>
            <person name="Jones S."/>
            <person name="Holt R."/>
            <person name="Birren B.W."/>
            <person name="Galagan J.E."/>
            <person name="Cuomo C.A."/>
        </authorList>
    </citation>
    <scope>NUCLEOTIDE SEQUENCE [LARGE SCALE GENOMIC DNA]</scope>
    <source>
        <strain evidence="11 12">R265</strain>
    </source>
</reference>
<dbReference type="SUPFAM" id="SSF103506">
    <property type="entry name" value="Mitochondrial carrier"/>
    <property type="match status" value="1"/>
</dbReference>